<keyword evidence="2" id="KW-0813">Transport</keyword>
<evidence type="ECO:0000256" key="1">
    <source>
        <dbReference type="ARBA" id="ARBA00004141"/>
    </source>
</evidence>
<evidence type="ECO:0000256" key="2">
    <source>
        <dbReference type="ARBA" id="ARBA00022448"/>
    </source>
</evidence>
<dbReference type="InterPro" id="IPR004841">
    <property type="entry name" value="AA-permease/SLC12A_dom"/>
</dbReference>
<dbReference type="PANTHER" id="PTHR43341">
    <property type="entry name" value="AMINO ACID PERMEASE"/>
    <property type="match status" value="1"/>
</dbReference>
<proteinExistence type="predicted"/>
<dbReference type="PANTHER" id="PTHR43341:SF9">
    <property type="entry name" value="DICARBOXYLIC AMINO ACID PERMEASE"/>
    <property type="match status" value="1"/>
</dbReference>
<evidence type="ECO:0000313" key="11">
    <source>
        <dbReference type="Proteomes" id="UP000748025"/>
    </source>
</evidence>
<feature type="transmembrane region" description="Helical" evidence="8">
    <location>
        <begin position="84"/>
        <end position="103"/>
    </location>
</feature>
<dbReference type="InterPro" id="IPR050524">
    <property type="entry name" value="APC_YAT"/>
</dbReference>
<sequence length="135" mass="14364">MYSEGIHARPGKGEDHDRDPEKVSVVYHQQEAGVEIRGLETNPETMLHKGLKARHITMIAIGGALGTGLIVGTGKALAQAGPGSLFISYTFVGFLVFIVMASLGEMAAWLPLSAGFTGYATRYCHPSLGFALGWS</sequence>
<dbReference type="GO" id="GO:0015171">
    <property type="term" value="F:amino acid transmembrane transporter activity"/>
    <property type="evidence" value="ECO:0007669"/>
    <property type="project" value="TreeGrafter"/>
</dbReference>
<evidence type="ECO:0000256" key="6">
    <source>
        <dbReference type="ARBA" id="ARBA00023136"/>
    </source>
</evidence>
<keyword evidence="11" id="KW-1185">Reference proteome</keyword>
<dbReference type="OrthoDB" id="5413484at2759"/>
<reference evidence="10" key="1">
    <citation type="journal article" date="2020" name="bioRxiv">
        <title>Whole genome comparisons of ergot fungi reveals the divergence and evolution of species within the genus Claviceps are the result of varying mechanisms driving genome evolution and host range expansion.</title>
        <authorList>
            <person name="Wyka S.A."/>
            <person name="Mondo S.J."/>
            <person name="Liu M."/>
            <person name="Dettman J."/>
            <person name="Nalam V."/>
            <person name="Broders K.D."/>
        </authorList>
    </citation>
    <scope>NUCLEOTIDE SEQUENCE</scope>
    <source>
        <strain evidence="10">CCC 602</strain>
    </source>
</reference>
<name>A0A9P7N2C0_9HYPO</name>
<dbReference type="EMBL" id="SRPW01004496">
    <property type="protein sequence ID" value="KAG5982027.1"/>
    <property type="molecule type" value="Genomic_DNA"/>
</dbReference>
<protein>
    <submittedName>
        <fullName evidence="10">Amino acid transporter</fullName>
    </submittedName>
</protein>
<dbReference type="PROSITE" id="PS00218">
    <property type="entry name" value="AMINO_ACID_PERMEASE_1"/>
    <property type="match status" value="1"/>
</dbReference>
<dbReference type="AlphaFoldDB" id="A0A9P7N2C0"/>
<organism evidence="10 11">
    <name type="scientific">Claviceps pusilla</name>
    <dbReference type="NCBI Taxonomy" id="123648"/>
    <lineage>
        <taxon>Eukaryota</taxon>
        <taxon>Fungi</taxon>
        <taxon>Dikarya</taxon>
        <taxon>Ascomycota</taxon>
        <taxon>Pezizomycotina</taxon>
        <taxon>Sordariomycetes</taxon>
        <taxon>Hypocreomycetidae</taxon>
        <taxon>Hypocreales</taxon>
        <taxon>Clavicipitaceae</taxon>
        <taxon>Claviceps</taxon>
    </lineage>
</organism>
<accession>A0A9P7N2C0</accession>
<feature type="transmembrane region" description="Helical" evidence="8">
    <location>
        <begin position="56"/>
        <end position="78"/>
    </location>
</feature>
<feature type="non-terminal residue" evidence="10">
    <location>
        <position position="135"/>
    </location>
</feature>
<keyword evidence="5 8" id="KW-1133">Transmembrane helix</keyword>
<comment type="caution">
    <text evidence="10">The sequence shown here is derived from an EMBL/GenBank/DDBJ whole genome shotgun (WGS) entry which is preliminary data.</text>
</comment>
<comment type="subcellular location">
    <subcellularLocation>
        <location evidence="1">Membrane</location>
        <topology evidence="1">Multi-pass membrane protein</topology>
    </subcellularLocation>
</comment>
<gene>
    <name evidence="10" type="primary">DIP5</name>
    <name evidence="10" type="ORF">E4U43_006499</name>
</gene>
<feature type="region of interest" description="Disordered" evidence="7">
    <location>
        <begin position="1"/>
        <end position="20"/>
    </location>
</feature>
<evidence type="ECO:0000313" key="10">
    <source>
        <dbReference type="EMBL" id="KAG5982027.1"/>
    </source>
</evidence>
<dbReference type="InterPro" id="IPR004840">
    <property type="entry name" value="Amino_acid_permease_CS"/>
</dbReference>
<dbReference type="Pfam" id="PF00324">
    <property type="entry name" value="AA_permease"/>
    <property type="match status" value="1"/>
</dbReference>
<dbReference type="GO" id="GO:0016020">
    <property type="term" value="C:membrane"/>
    <property type="evidence" value="ECO:0007669"/>
    <property type="project" value="UniProtKB-SubCell"/>
</dbReference>
<evidence type="ECO:0000256" key="5">
    <source>
        <dbReference type="ARBA" id="ARBA00022989"/>
    </source>
</evidence>
<keyword evidence="4" id="KW-0029">Amino-acid transport</keyword>
<feature type="domain" description="Amino acid permease/ SLC12A" evidence="9">
    <location>
        <begin position="55"/>
        <end position="135"/>
    </location>
</feature>
<evidence type="ECO:0000256" key="7">
    <source>
        <dbReference type="SAM" id="MobiDB-lite"/>
    </source>
</evidence>
<keyword evidence="3 8" id="KW-0812">Transmembrane</keyword>
<evidence type="ECO:0000256" key="8">
    <source>
        <dbReference type="SAM" id="Phobius"/>
    </source>
</evidence>
<evidence type="ECO:0000256" key="4">
    <source>
        <dbReference type="ARBA" id="ARBA00022970"/>
    </source>
</evidence>
<evidence type="ECO:0000259" key="9">
    <source>
        <dbReference type="Pfam" id="PF00324"/>
    </source>
</evidence>
<dbReference type="Gene3D" id="1.20.1740.10">
    <property type="entry name" value="Amino acid/polyamine transporter I"/>
    <property type="match status" value="1"/>
</dbReference>
<evidence type="ECO:0000256" key="3">
    <source>
        <dbReference type="ARBA" id="ARBA00022692"/>
    </source>
</evidence>
<keyword evidence="6 8" id="KW-0472">Membrane</keyword>
<feature type="compositionally biased region" description="Basic and acidic residues" evidence="7">
    <location>
        <begin position="11"/>
        <end position="20"/>
    </location>
</feature>
<dbReference type="Proteomes" id="UP000748025">
    <property type="component" value="Unassembled WGS sequence"/>
</dbReference>